<dbReference type="SUPFAM" id="SSF56112">
    <property type="entry name" value="Protein kinase-like (PK-like)"/>
    <property type="match status" value="1"/>
</dbReference>
<sequence>MGFTQYGGLVVCRGLFRKVAMERKNFSAEYFEKALAKAYGCEKLSVENCKIEVVNQSGENFCSVIYRVALQFRRSPEDVLESGKYILKDLLPSVAELGTNEKQMFEEFLPEMTKILNKCSSELGERKLYAECFLTETTAGKEIYLLEDLGDLGYTSLDRFQGICLEDAKVCLRKMAQFHGASMVLCQEQPEFLDKLSPSDYAKGLSDNFAKALVLDGAEFAANFFADELPEIARKMNAQIPDTYARRIQDIVNPKNSKFNAIVHGDVWVNNIMFNRPEEKAVLVDFQNCFWASPAIDLHYFFYTSLRIEVLLHRKDELLKYYFENLTKTLTHCDFIGAIPTFNDLKLEMERCLFYGYYAVCCELPICCASPEASTDFNLLHLMGYPEKMLAKRHELFKSERVRETVKTSLLEFEQRGLLETP</sequence>
<dbReference type="Proteomes" id="UP000007801">
    <property type="component" value="Unassembled WGS sequence"/>
</dbReference>
<proteinExistence type="predicted"/>
<dbReference type="HOGENOM" id="CLU_010718_0_2_1"/>
<protein>
    <recommendedName>
        <fullName evidence="1">CHK kinase-like domain-containing protein</fullName>
    </recommendedName>
</protein>
<reference evidence="2 3" key="1">
    <citation type="journal article" date="2007" name="Nature">
        <title>Evolution of genes and genomes on the Drosophila phylogeny.</title>
        <authorList>
            <consortium name="Drosophila 12 Genomes Consortium"/>
            <person name="Clark A.G."/>
            <person name="Eisen M.B."/>
            <person name="Smith D.R."/>
            <person name="Bergman C.M."/>
            <person name="Oliver B."/>
            <person name="Markow T.A."/>
            <person name="Kaufman T.C."/>
            <person name="Kellis M."/>
            <person name="Gelbart W."/>
            <person name="Iyer V.N."/>
            <person name="Pollard D.A."/>
            <person name="Sackton T.B."/>
            <person name="Larracuente A.M."/>
            <person name="Singh N.D."/>
            <person name="Abad J.P."/>
            <person name="Abt D.N."/>
            <person name="Adryan B."/>
            <person name="Aguade M."/>
            <person name="Akashi H."/>
            <person name="Anderson W.W."/>
            <person name="Aquadro C.F."/>
            <person name="Ardell D.H."/>
            <person name="Arguello R."/>
            <person name="Artieri C.G."/>
            <person name="Barbash D.A."/>
            <person name="Barker D."/>
            <person name="Barsanti P."/>
            <person name="Batterham P."/>
            <person name="Batzoglou S."/>
            <person name="Begun D."/>
            <person name="Bhutkar A."/>
            <person name="Blanco E."/>
            <person name="Bosak S.A."/>
            <person name="Bradley R.K."/>
            <person name="Brand A.D."/>
            <person name="Brent M.R."/>
            <person name="Brooks A.N."/>
            <person name="Brown R.H."/>
            <person name="Butlin R.K."/>
            <person name="Caggese C."/>
            <person name="Calvi B.R."/>
            <person name="Bernardo de Carvalho A."/>
            <person name="Caspi A."/>
            <person name="Castrezana S."/>
            <person name="Celniker S.E."/>
            <person name="Chang J.L."/>
            <person name="Chapple C."/>
            <person name="Chatterji S."/>
            <person name="Chinwalla A."/>
            <person name="Civetta A."/>
            <person name="Clifton S.W."/>
            <person name="Comeron J.M."/>
            <person name="Costello J.C."/>
            <person name="Coyne J.A."/>
            <person name="Daub J."/>
            <person name="David R.G."/>
            <person name="Delcher A.L."/>
            <person name="Delehaunty K."/>
            <person name="Do C.B."/>
            <person name="Ebling H."/>
            <person name="Edwards K."/>
            <person name="Eickbush T."/>
            <person name="Evans J.D."/>
            <person name="Filipski A."/>
            <person name="Findeiss S."/>
            <person name="Freyhult E."/>
            <person name="Fulton L."/>
            <person name="Fulton R."/>
            <person name="Garcia A.C."/>
            <person name="Gardiner A."/>
            <person name="Garfield D.A."/>
            <person name="Garvin B.E."/>
            <person name="Gibson G."/>
            <person name="Gilbert D."/>
            <person name="Gnerre S."/>
            <person name="Godfrey J."/>
            <person name="Good R."/>
            <person name="Gotea V."/>
            <person name="Gravely B."/>
            <person name="Greenberg A.J."/>
            <person name="Griffiths-Jones S."/>
            <person name="Gross S."/>
            <person name="Guigo R."/>
            <person name="Gustafson E.A."/>
            <person name="Haerty W."/>
            <person name="Hahn M.W."/>
            <person name="Halligan D.L."/>
            <person name="Halpern A.L."/>
            <person name="Halter G.M."/>
            <person name="Han M.V."/>
            <person name="Heger A."/>
            <person name="Hillier L."/>
            <person name="Hinrichs A.S."/>
            <person name="Holmes I."/>
            <person name="Hoskins R.A."/>
            <person name="Hubisz M.J."/>
            <person name="Hultmark D."/>
            <person name="Huntley M.A."/>
            <person name="Jaffe D.B."/>
            <person name="Jagadeeshan S."/>
            <person name="Jeck W.R."/>
            <person name="Johnson J."/>
            <person name="Jones C.D."/>
            <person name="Jordan W.C."/>
            <person name="Karpen G.H."/>
            <person name="Kataoka E."/>
            <person name="Keightley P.D."/>
            <person name="Kheradpour P."/>
            <person name="Kirkness E.F."/>
            <person name="Koerich L.B."/>
            <person name="Kristiansen K."/>
            <person name="Kudrna D."/>
            <person name="Kulathinal R.J."/>
            <person name="Kumar S."/>
            <person name="Kwok R."/>
            <person name="Lander E."/>
            <person name="Langley C.H."/>
            <person name="Lapoint R."/>
            <person name="Lazzaro B.P."/>
            <person name="Lee S.J."/>
            <person name="Levesque L."/>
            <person name="Li R."/>
            <person name="Lin C.F."/>
            <person name="Lin M.F."/>
            <person name="Lindblad-Toh K."/>
            <person name="Llopart A."/>
            <person name="Long M."/>
            <person name="Low L."/>
            <person name="Lozovsky E."/>
            <person name="Lu J."/>
            <person name="Luo M."/>
            <person name="Machado C.A."/>
            <person name="Makalowski W."/>
            <person name="Marzo M."/>
            <person name="Matsuda M."/>
            <person name="Matzkin L."/>
            <person name="McAllister B."/>
            <person name="McBride C.S."/>
            <person name="McKernan B."/>
            <person name="McKernan K."/>
            <person name="Mendez-Lago M."/>
            <person name="Minx P."/>
            <person name="Mollenhauer M.U."/>
            <person name="Montooth K."/>
            <person name="Mount S.M."/>
            <person name="Mu X."/>
            <person name="Myers E."/>
            <person name="Negre B."/>
            <person name="Newfeld S."/>
            <person name="Nielsen R."/>
            <person name="Noor M.A."/>
            <person name="O'Grady P."/>
            <person name="Pachter L."/>
            <person name="Papaceit M."/>
            <person name="Parisi M.J."/>
            <person name="Parisi M."/>
            <person name="Parts L."/>
            <person name="Pedersen J.S."/>
            <person name="Pesole G."/>
            <person name="Phillippy A.M."/>
            <person name="Ponting C.P."/>
            <person name="Pop M."/>
            <person name="Porcelli D."/>
            <person name="Powell J.R."/>
            <person name="Prohaska S."/>
            <person name="Pruitt K."/>
            <person name="Puig M."/>
            <person name="Quesneville H."/>
            <person name="Ram K.R."/>
            <person name="Rand D."/>
            <person name="Rasmussen M.D."/>
            <person name="Reed L.K."/>
            <person name="Reenan R."/>
            <person name="Reily A."/>
            <person name="Remington K.A."/>
            <person name="Rieger T.T."/>
            <person name="Ritchie M.G."/>
            <person name="Robin C."/>
            <person name="Rogers Y.H."/>
            <person name="Rohde C."/>
            <person name="Rozas J."/>
            <person name="Rubenfield M.J."/>
            <person name="Ruiz A."/>
            <person name="Russo S."/>
            <person name="Salzberg S.L."/>
            <person name="Sanchez-Gracia A."/>
            <person name="Saranga D.J."/>
            <person name="Sato H."/>
            <person name="Schaeffer S.W."/>
            <person name="Schatz M.C."/>
            <person name="Schlenke T."/>
            <person name="Schwartz R."/>
            <person name="Segarra C."/>
            <person name="Singh R.S."/>
            <person name="Sirot L."/>
            <person name="Sirota M."/>
            <person name="Sisneros N.B."/>
            <person name="Smith C.D."/>
            <person name="Smith T.F."/>
            <person name="Spieth J."/>
            <person name="Stage D.E."/>
            <person name="Stark A."/>
            <person name="Stephan W."/>
            <person name="Strausberg R.L."/>
            <person name="Strempel S."/>
            <person name="Sturgill D."/>
            <person name="Sutton G."/>
            <person name="Sutton G.G."/>
            <person name="Tao W."/>
            <person name="Teichmann S."/>
            <person name="Tobari Y.N."/>
            <person name="Tomimura Y."/>
            <person name="Tsolas J.M."/>
            <person name="Valente V.L."/>
            <person name="Venter E."/>
            <person name="Venter J.C."/>
            <person name="Vicario S."/>
            <person name="Vieira F.G."/>
            <person name="Vilella A.J."/>
            <person name="Villasante A."/>
            <person name="Walenz B."/>
            <person name="Wang J."/>
            <person name="Wasserman M."/>
            <person name="Watts T."/>
            <person name="Wilson D."/>
            <person name="Wilson R.K."/>
            <person name="Wing R.A."/>
            <person name="Wolfner M.F."/>
            <person name="Wong A."/>
            <person name="Wong G.K."/>
            <person name="Wu C.I."/>
            <person name="Wu G."/>
            <person name="Yamamoto D."/>
            <person name="Yang H.P."/>
            <person name="Yang S.P."/>
            <person name="Yorke J.A."/>
            <person name="Yoshida K."/>
            <person name="Zdobnov E."/>
            <person name="Zhang P."/>
            <person name="Zhang Y."/>
            <person name="Zimin A.V."/>
            <person name="Baldwin J."/>
            <person name="Abdouelleil A."/>
            <person name="Abdulkadir J."/>
            <person name="Abebe A."/>
            <person name="Abera B."/>
            <person name="Abreu J."/>
            <person name="Acer S.C."/>
            <person name="Aftuck L."/>
            <person name="Alexander A."/>
            <person name="An P."/>
            <person name="Anderson E."/>
            <person name="Anderson S."/>
            <person name="Arachi H."/>
            <person name="Azer M."/>
            <person name="Bachantsang P."/>
            <person name="Barry A."/>
            <person name="Bayul T."/>
            <person name="Berlin A."/>
            <person name="Bessette D."/>
            <person name="Bloom T."/>
            <person name="Blye J."/>
            <person name="Boguslavskiy L."/>
            <person name="Bonnet C."/>
            <person name="Boukhgalter B."/>
            <person name="Bourzgui I."/>
            <person name="Brown A."/>
            <person name="Cahill P."/>
            <person name="Channer S."/>
            <person name="Cheshatsang Y."/>
            <person name="Chuda L."/>
            <person name="Citroen M."/>
            <person name="Collymore A."/>
            <person name="Cooke P."/>
            <person name="Costello M."/>
            <person name="D'Aco K."/>
            <person name="Daza R."/>
            <person name="De Haan G."/>
            <person name="DeGray S."/>
            <person name="DeMaso C."/>
            <person name="Dhargay N."/>
            <person name="Dooley K."/>
            <person name="Dooley E."/>
            <person name="Doricent M."/>
            <person name="Dorje P."/>
            <person name="Dorjee K."/>
            <person name="Dupes A."/>
            <person name="Elong R."/>
            <person name="Falk J."/>
            <person name="Farina A."/>
            <person name="Faro S."/>
            <person name="Ferguson D."/>
            <person name="Fisher S."/>
            <person name="Foley C.D."/>
            <person name="Franke A."/>
            <person name="Friedrich D."/>
            <person name="Gadbois L."/>
            <person name="Gearin G."/>
            <person name="Gearin C.R."/>
            <person name="Giannoukos G."/>
            <person name="Goode T."/>
            <person name="Graham J."/>
            <person name="Grandbois E."/>
            <person name="Grewal S."/>
            <person name="Gyaltsen K."/>
            <person name="Hafez N."/>
            <person name="Hagos B."/>
            <person name="Hall J."/>
            <person name="Henson C."/>
            <person name="Hollinger A."/>
            <person name="Honan T."/>
            <person name="Huard M.D."/>
            <person name="Hughes L."/>
            <person name="Hurhula B."/>
            <person name="Husby M.E."/>
            <person name="Kamat A."/>
            <person name="Kanga B."/>
            <person name="Kashin S."/>
            <person name="Khazanovich D."/>
            <person name="Kisner P."/>
            <person name="Lance K."/>
            <person name="Lara M."/>
            <person name="Lee W."/>
            <person name="Lennon N."/>
            <person name="Letendre F."/>
            <person name="LeVine R."/>
            <person name="Lipovsky A."/>
            <person name="Liu X."/>
            <person name="Liu J."/>
            <person name="Liu S."/>
            <person name="Lokyitsang T."/>
            <person name="Lokyitsang Y."/>
            <person name="Lubonja R."/>
            <person name="Lui A."/>
            <person name="MacDonald P."/>
            <person name="Magnisalis V."/>
            <person name="Maru K."/>
            <person name="Matthews C."/>
            <person name="McCusker W."/>
            <person name="McDonough S."/>
            <person name="Mehta T."/>
            <person name="Meldrim J."/>
            <person name="Meneus L."/>
            <person name="Mihai O."/>
            <person name="Mihalev A."/>
            <person name="Mihova T."/>
            <person name="Mittelman R."/>
            <person name="Mlenga V."/>
            <person name="Montmayeur A."/>
            <person name="Mulrain L."/>
            <person name="Navidi A."/>
            <person name="Naylor J."/>
            <person name="Negash T."/>
            <person name="Nguyen T."/>
            <person name="Nguyen N."/>
            <person name="Nicol R."/>
            <person name="Norbu C."/>
            <person name="Norbu N."/>
            <person name="Novod N."/>
            <person name="O'Neill B."/>
            <person name="Osman S."/>
            <person name="Markiewicz E."/>
            <person name="Oyono O.L."/>
            <person name="Patti C."/>
            <person name="Phunkhang P."/>
            <person name="Pierre F."/>
            <person name="Priest M."/>
            <person name="Raghuraman S."/>
            <person name="Rege F."/>
            <person name="Reyes R."/>
            <person name="Rise C."/>
            <person name="Rogov P."/>
            <person name="Ross K."/>
            <person name="Ryan E."/>
            <person name="Settipalli S."/>
            <person name="Shea T."/>
            <person name="Sherpa N."/>
            <person name="Shi L."/>
            <person name="Shih D."/>
            <person name="Sparrow T."/>
            <person name="Spaulding J."/>
            <person name="Stalker J."/>
            <person name="Stange-Thomann N."/>
            <person name="Stavropoulos S."/>
            <person name="Stone C."/>
            <person name="Strader C."/>
            <person name="Tesfaye S."/>
            <person name="Thomson T."/>
            <person name="Thoulutsang Y."/>
            <person name="Thoulutsang D."/>
            <person name="Topham K."/>
            <person name="Topping I."/>
            <person name="Tsamla T."/>
            <person name="Vassiliev H."/>
            <person name="Vo A."/>
            <person name="Wangchuk T."/>
            <person name="Wangdi T."/>
            <person name="Weiand M."/>
            <person name="Wilkinson J."/>
            <person name="Wilson A."/>
            <person name="Yadav S."/>
            <person name="Young G."/>
            <person name="Yu Q."/>
            <person name="Zembek L."/>
            <person name="Zhong D."/>
            <person name="Zimmer A."/>
            <person name="Zwirko Z."/>
            <person name="Jaffe D.B."/>
            <person name="Alvarez P."/>
            <person name="Brockman W."/>
            <person name="Butler J."/>
            <person name="Chin C."/>
            <person name="Gnerre S."/>
            <person name="Grabherr M."/>
            <person name="Kleber M."/>
            <person name="Mauceli E."/>
            <person name="MacCallum I."/>
        </authorList>
    </citation>
    <scope>NUCLEOTIDE SEQUENCE [LARGE SCALE GENOMIC DNA]</scope>
    <source>
        <strain evidence="3">Tucson 14024-0371.13</strain>
    </source>
</reference>
<dbReference type="InterPro" id="IPR004119">
    <property type="entry name" value="EcKL"/>
</dbReference>
<dbReference type="Gene3D" id="3.90.1200.10">
    <property type="match status" value="1"/>
</dbReference>
<dbReference type="OrthoDB" id="8250698at2759"/>
<keyword evidence="3" id="KW-1185">Reference proteome</keyword>
<evidence type="ECO:0000313" key="2">
    <source>
        <dbReference type="EMBL" id="EDV41061.2"/>
    </source>
</evidence>
<dbReference type="GO" id="GO:0016740">
    <property type="term" value="F:transferase activity"/>
    <property type="evidence" value="ECO:0007669"/>
    <property type="project" value="UniProtKB-KW"/>
</dbReference>
<evidence type="ECO:0000313" key="3">
    <source>
        <dbReference type="Proteomes" id="UP000007801"/>
    </source>
</evidence>
<dbReference type="GeneID" id="6506256"/>
<organism evidence="2 3">
    <name type="scientific">Drosophila ananassae</name>
    <name type="common">Fruit fly</name>
    <dbReference type="NCBI Taxonomy" id="7217"/>
    <lineage>
        <taxon>Eukaryota</taxon>
        <taxon>Metazoa</taxon>
        <taxon>Ecdysozoa</taxon>
        <taxon>Arthropoda</taxon>
        <taxon>Hexapoda</taxon>
        <taxon>Insecta</taxon>
        <taxon>Pterygota</taxon>
        <taxon>Neoptera</taxon>
        <taxon>Endopterygota</taxon>
        <taxon>Diptera</taxon>
        <taxon>Brachycera</taxon>
        <taxon>Muscomorpha</taxon>
        <taxon>Ephydroidea</taxon>
        <taxon>Drosophilidae</taxon>
        <taxon>Drosophila</taxon>
        <taxon>Sophophora</taxon>
    </lineage>
</organism>
<dbReference type="eggNOG" id="ENOG502QVFS">
    <property type="taxonomic scope" value="Eukaryota"/>
</dbReference>
<dbReference type="EMBL" id="CH902618">
    <property type="protein sequence ID" value="EDV41061.2"/>
    <property type="molecule type" value="Genomic_DNA"/>
</dbReference>
<keyword evidence="2" id="KW-0808">Transferase</keyword>
<accession>B3M8R0</accession>
<dbReference type="AlphaFoldDB" id="B3M8R0"/>
<dbReference type="InterPro" id="IPR011009">
    <property type="entry name" value="Kinase-like_dom_sf"/>
</dbReference>
<dbReference type="STRING" id="7217.B3M8R0"/>
<dbReference type="InterPro" id="IPR015897">
    <property type="entry name" value="CHK_kinase-like"/>
</dbReference>
<dbReference type="PANTHER" id="PTHR11012">
    <property type="entry name" value="PROTEIN KINASE-LIKE DOMAIN-CONTAINING"/>
    <property type="match status" value="1"/>
</dbReference>
<dbReference type="InParanoid" id="B3M8R0"/>
<gene>
    <name evidence="2" type="primary">Dana\GF23615</name>
    <name evidence="2" type="synonym">dana_GLEANR_8401</name>
    <name evidence="2" type="ORF">GF23615</name>
</gene>
<dbReference type="Pfam" id="PF02958">
    <property type="entry name" value="EcKL"/>
    <property type="match status" value="1"/>
</dbReference>
<feature type="domain" description="CHK kinase-like" evidence="1">
    <location>
        <begin position="144"/>
        <end position="332"/>
    </location>
</feature>
<name>B3M8R0_DROAN</name>
<dbReference type="KEGG" id="dan:6506256"/>
<dbReference type="PANTHER" id="PTHR11012:SF56">
    <property type="entry name" value="CHK KINASE-LIKE DOMAIN-CONTAINING PROTEIN-RELATED"/>
    <property type="match status" value="1"/>
</dbReference>
<evidence type="ECO:0000259" key="1">
    <source>
        <dbReference type="SMART" id="SM00587"/>
    </source>
</evidence>
<dbReference type="SMART" id="SM00587">
    <property type="entry name" value="CHK"/>
    <property type="match status" value="1"/>
</dbReference>